<proteinExistence type="predicted"/>
<accession>E0I372</accession>
<protein>
    <submittedName>
        <fullName evidence="1">Uncharacterized protein</fullName>
    </submittedName>
</protein>
<evidence type="ECO:0000313" key="2">
    <source>
        <dbReference type="Proteomes" id="UP000005387"/>
    </source>
</evidence>
<dbReference type="RefSeq" id="WP_006036265.1">
    <property type="nucleotide sequence ID" value="NZ_AEDD01000001.1"/>
</dbReference>
<sequence length="75" mass="8094">MIKEPCGDAAGVRIRAAYAKEAGAREAAMKLHLLRAQEISEDHNGRLSATVNADVVERAFYLIQQTGGVLEPDTV</sequence>
<dbReference type="AlphaFoldDB" id="E0I372"/>
<dbReference type="EMBL" id="AEDD01000001">
    <property type="protein sequence ID" value="EFM12736.1"/>
    <property type="molecule type" value="Genomic_DNA"/>
</dbReference>
<evidence type="ECO:0000313" key="1">
    <source>
        <dbReference type="EMBL" id="EFM12736.1"/>
    </source>
</evidence>
<dbReference type="Proteomes" id="UP000005387">
    <property type="component" value="Unassembled WGS sequence"/>
</dbReference>
<organism evidence="1 2">
    <name type="scientific">Paenibacillus curdlanolyticus YK9</name>
    <dbReference type="NCBI Taxonomy" id="717606"/>
    <lineage>
        <taxon>Bacteria</taxon>
        <taxon>Bacillati</taxon>
        <taxon>Bacillota</taxon>
        <taxon>Bacilli</taxon>
        <taxon>Bacillales</taxon>
        <taxon>Paenibacillaceae</taxon>
        <taxon>Paenibacillus</taxon>
    </lineage>
</organism>
<name>E0I372_9BACL</name>
<dbReference type="STRING" id="717606.PaecuDRAFT_0247"/>
<dbReference type="OrthoDB" id="2627978at2"/>
<reference evidence="1 2" key="1">
    <citation type="submission" date="2010-07" db="EMBL/GenBank/DDBJ databases">
        <title>The draft genome of Paenibacillus curdlanolyticus YK9.</title>
        <authorList>
            <consortium name="US DOE Joint Genome Institute (JGI-PGF)"/>
            <person name="Lucas S."/>
            <person name="Copeland A."/>
            <person name="Lapidus A."/>
            <person name="Cheng J.-F."/>
            <person name="Bruce D."/>
            <person name="Goodwin L."/>
            <person name="Pitluck S."/>
            <person name="Land M.L."/>
            <person name="Hauser L."/>
            <person name="Chang Y.-J."/>
            <person name="Jeffries C."/>
            <person name="Anderson I.J."/>
            <person name="Johnson E."/>
            <person name="Loganathan U."/>
            <person name="Mulhopadhyay B."/>
            <person name="Kyrpides N."/>
            <person name="Woyke T.J."/>
        </authorList>
    </citation>
    <scope>NUCLEOTIDE SEQUENCE [LARGE SCALE GENOMIC DNA]</scope>
    <source>
        <strain evidence="1 2">YK9</strain>
    </source>
</reference>
<keyword evidence="2" id="KW-1185">Reference proteome</keyword>
<gene>
    <name evidence="1" type="ORF">PaecuDRAFT_0247</name>
</gene>